<protein>
    <submittedName>
        <fullName evidence="4">Alginate export family protein</fullName>
    </submittedName>
</protein>
<name>A0ABW4ZP12_9SPHI</name>
<feature type="compositionally biased region" description="Low complexity" evidence="1">
    <location>
        <begin position="232"/>
        <end position="242"/>
    </location>
</feature>
<dbReference type="InterPro" id="IPR025388">
    <property type="entry name" value="Alginate_export_dom"/>
</dbReference>
<evidence type="ECO:0000313" key="5">
    <source>
        <dbReference type="Proteomes" id="UP001597387"/>
    </source>
</evidence>
<keyword evidence="2" id="KW-0732">Signal</keyword>
<feature type="compositionally biased region" description="Polar residues" evidence="1">
    <location>
        <begin position="222"/>
        <end position="231"/>
    </location>
</feature>
<evidence type="ECO:0000313" key="4">
    <source>
        <dbReference type="EMBL" id="MFD2163329.1"/>
    </source>
</evidence>
<proteinExistence type="predicted"/>
<dbReference type="Pfam" id="PF13372">
    <property type="entry name" value="Alginate_exp"/>
    <property type="match status" value="1"/>
</dbReference>
<dbReference type="RefSeq" id="WP_255901065.1">
    <property type="nucleotide sequence ID" value="NZ_JAFMZO010000002.1"/>
</dbReference>
<comment type="caution">
    <text evidence="4">The sequence shown here is derived from an EMBL/GenBank/DDBJ whole genome shotgun (WGS) entry which is preliminary data.</text>
</comment>
<evidence type="ECO:0000256" key="2">
    <source>
        <dbReference type="SAM" id="SignalP"/>
    </source>
</evidence>
<evidence type="ECO:0000259" key="3">
    <source>
        <dbReference type="Pfam" id="PF13372"/>
    </source>
</evidence>
<accession>A0ABW4ZP12</accession>
<dbReference type="Proteomes" id="UP001597387">
    <property type="component" value="Unassembled WGS sequence"/>
</dbReference>
<dbReference type="EMBL" id="JBHUHZ010000002">
    <property type="protein sequence ID" value="MFD2163329.1"/>
    <property type="molecule type" value="Genomic_DNA"/>
</dbReference>
<feature type="domain" description="Alginate export" evidence="3">
    <location>
        <begin position="32"/>
        <end position="176"/>
    </location>
</feature>
<feature type="signal peptide" evidence="2">
    <location>
        <begin position="1"/>
        <end position="30"/>
    </location>
</feature>
<organism evidence="4 5">
    <name type="scientific">Paradesertivirga mongoliensis</name>
    <dbReference type="NCBI Taxonomy" id="2100740"/>
    <lineage>
        <taxon>Bacteria</taxon>
        <taxon>Pseudomonadati</taxon>
        <taxon>Bacteroidota</taxon>
        <taxon>Sphingobacteriia</taxon>
        <taxon>Sphingobacteriales</taxon>
        <taxon>Sphingobacteriaceae</taxon>
        <taxon>Paradesertivirga</taxon>
    </lineage>
</organism>
<keyword evidence="5" id="KW-1185">Reference proteome</keyword>
<gene>
    <name evidence="4" type="ORF">ACFSJU_13060</name>
</gene>
<sequence>MYRKLITKKPNRRWIMALMTMCCSYFNSQAQMSLSGQVRPRGEFRDGFANLTPATSKPAGFVSQRTRVLFGYKWDRVSFGATVQDVRVWGQDASTITPADGNRLMLHEGWAELVLANKADTTIKFKLLDNLSFKIGRQELIFDDARLIGNLDWLQQGRRFDMALLKVVHQGWQVDLGYAFNQNAESFSEIQYTPGNIPLYIKDTNGQLVPTPTGMIPLTVGGNANNNSSETGSPAFSSPANSNAGNQNYKNFLSLYIAKKINQTKVSFLFFKDDFGRYTKRSVATTGTGLVWGRFFDQRATNDRYTLGGMINPVFGNASGFGKISFQGAYYHQLGKDRDGNDLNAKHITAAATYAKGKFSFGPGFDLLSGNKTSTPAGKSKRFDPLYGTPHKFWGFMDFFYAPTGSPAAGLKDYYFKSKFTANTYSITADFHRFDADQTPATGGKHYAHELDVVTSYTLNKFTSIDLGYSHAWATQNLATAKGLAVANADKSPDFAYLMINIRPDFLYTKPVAIKQ</sequence>
<evidence type="ECO:0000256" key="1">
    <source>
        <dbReference type="SAM" id="MobiDB-lite"/>
    </source>
</evidence>
<feature type="chain" id="PRO_5046401163" evidence="2">
    <location>
        <begin position="31"/>
        <end position="516"/>
    </location>
</feature>
<feature type="region of interest" description="Disordered" evidence="1">
    <location>
        <begin position="221"/>
        <end position="242"/>
    </location>
</feature>
<reference evidence="5" key="1">
    <citation type="journal article" date="2019" name="Int. J. Syst. Evol. Microbiol.">
        <title>The Global Catalogue of Microorganisms (GCM) 10K type strain sequencing project: providing services to taxonomists for standard genome sequencing and annotation.</title>
        <authorList>
            <consortium name="The Broad Institute Genomics Platform"/>
            <consortium name="The Broad Institute Genome Sequencing Center for Infectious Disease"/>
            <person name="Wu L."/>
            <person name="Ma J."/>
        </authorList>
    </citation>
    <scope>NUCLEOTIDE SEQUENCE [LARGE SCALE GENOMIC DNA]</scope>
    <source>
        <strain evidence="5">KCTC 42217</strain>
    </source>
</reference>